<dbReference type="InterPro" id="IPR037069">
    <property type="entry name" value="AcylCoA_DH/ox_N_sf"/>
</dbReference>
<dbReference type="InterPro" id="IPR009100">
    <property type="entry name" value="AcylCoA_DH/oxidase_NM_dom_sf"/>
</dbReference>
<evidence type="ECO:0000259" key="6">
    <source>
        <dbReference type="Pfam" id="PF00441"/>
    </source>
</evidence>
<dbReference type="EMBL" id="JAICBX010000008">
    <property type="protein sequence ID" value="MBW8640688.1"/>
    <property type="molecule type" value="Genomic_DNA"/>
</dbReference>
<dbReference type="Gene3D" id="1.10.540.10">
    <property type="entry name" value="Acyl-CoA dehydrogenase/oxidase, N-terminal domain"/>
    <property type="match status" value="1"/>
</dbReference>
<dbReference type="CDD" id="cd00567">
    <property type="entry name" value="ACAD"/>
    <property type="match status" value="1"/>
</dbReference>
<comment type="cofactor">
    <cofactor evidence="1">
        <name>FAD</name>
        <dbReference type="ChEBI" id="CHEBI:57692"/>
    </cofactor>
</comment>
<dbReference type="InterPro" id="IPR036250">
    <property type="entry name" value="AcylCo_DH-like_C"/>
</dbReference>
<dbReference type="InterPro" id="IPR046373">
    <property type="entry name" value="Acyl-CoA_Oxase/DH_mid-dom_sf"/>
</dbReference>
<dbReference type="SUPFAM" id="SSF47203">
    <property type="entry name" value="Acyl-CoA dehydrogenase C-terminal domain-like"/>
    <property type="match status" value="1"/>
</dbReference>
<sequence>MPLISLDDDDNTLGMLRESANALAERIDGAQVMRSRRAGKSDLDRSVWTAMAEAGWLGLLLPEELGGLQLGSRELVVLCESLGRGLLTEPYVQLAVFSGALLMGADHGANTSALAGGLVDGSRIVTTLWQTERGARAELKATEKDGEVLLNGCAGLVSAAQSASDYLVLAQSDGDSVLVHLPADTGGIGVSLRASVDDAQLGSVDLDGCSVPSGNVLARGHKVETALVRAIETNRLAIAAELAGIASKALEATVDYTRERIQFGKPIASFQAIQHRLVDMWSDAEFACSAVTDATEKLGEPDSAAASQAVLAAKARAGDAAIGITRRAIQLHGAMGFTDECDIGLYMKRAINLNATLGQPEELRLQYLATERAA</sequence>
<keyword evidence="3" id="KW-0285">Flavoprotein</keyword>
<organism evidence="8 9">
    <name type="scientific">Flavimaribacter sediminis</name>
    <dbReference type="NCBI Taxonomy" id="2865987"/>
    <lineage>
        <taxon>Bacteria</taxon>
        <taxon>Pseudomonadati</taxon>
        <taxon>Pseudomonadota</taxon>
        <taxon>Alphaproteobacteria</taxon>
        <taxon>Hyphomicrobiales</taxon>
        <taxon>Rhizobiaceae</taxon>
        <taxon>Flavimaribacter</taxon>
    </lineage>
</organism>
<dbReference type="Proteomes" id="UP001196509">
    <property type="component" value="Unassembled WGS sequence"/>
</dbReference>
<feature type="domain" description="Acyl-CoA dehydrogenase/oxidase C-terminal" evidence="6">
    <location>
        <begin position="229"/>
        <end position="351"/>
    </location>
</feature>
<evidence type="ECO:0000256" key="2">
    <source>
        <dbReference type="ARBA" id="ARBA00009347"/>
    </source>
</evidence>
<reference evidence="8" key="1">
    <citation type="submission" date="2021-08" db="EMBL/GenBank/DDBJ databases">
        <title>Hoeflea bacterium WL0058 sp. nov., isolated from the sediment.</title>
        <authorList>
            <person name="Wang L."/>
            <person name="Zhang D."/>
        </authorList>
    </citation>
    <scope>NUCLEOTIDE SEQUENCE</scope>
    <source>
        <strain evidence="8">WL0058</strain>
    </source>
</reference>
<protein>
    <submittedName>
        <fullName evidence="8">Acyl-CoA dehydrogenase</fullName>
    </submittedName>
</protein>
<dbReference type="GO" id="GO:0050660">
    <property type="term" value="F:flavin adenine dinucleotide binding"/>
    <property type="evidence" value="ECO:0007669"/>
    <property type="project" value="InterPro"/>
</dbReference>
<comment type="caution">
    <text evidence="8">The sequence shown here is derived from an EMBL/GenBank/DDBJ whole genome shotgun (WGS) entry which is preliminary data.</text>
</comment>
<keyword evidence="4" id="KW-0274">FAD</keyword>
<dbReference type="SUPFAM" id="SSF56645">
    <property type="entry name" value="Acyl-CoA dehydrogenase NM domain-like"/>
    <property type="match status" value="1"/>
</dbReference>
<evidence type="ECO:0000259" key="7">
    <source>
        <dbReference type="Pfam" id="PF02771"/>
    </source>
</evidence>
<evidence type="ECO:0000313" key="8">
    <source>
        <dbReference type="EMBL" id="MBW8640688.1"/>
    </source>
</evidence>
<evidence type="ECO:0000256" key="4">
    <source>
        <dbReference type="ARBA" id="ARBA00022827"/>
    </source>
</evidence>
<comment type="similarity">
    <text evidence="2">Belongs to the acyl-CoA dehydrogenase family.</text>
</comment>
<keyword evidence="5" id="KW-0560">Oxidoreductase</keyword>
<dbReference type="Gene3D" id="1.20.140.10">
    <property type="entry name" value="Butyryl-CoA Dehydrogenase, subunit A, domain 3"/>
    <property type="match status" value="1"/>
</dbReference>
<dbReference type="PANTHER" id="PTHR43884">
    <property type="entry name" value="ACYL-COA DEHYDROGENASE"/>
    <property type="match status" value="1"/>
</dbReference>
<dbReference type="Pfam" id="PF02771">
    <property type="entry name" value="Acyl-CoA_dh_N"/>
    <property type="match status" value="1"/>
</dbReference>
<dbReference type="InterPro" id="IPR009075">
    <property type="entry name" value="AcylCo_DH/oxidase_C"/>
</dbReference>
<dbReference type="Pfam" id="PF00441">
    <property type="entry name" value="Acyl-CoA_dh_1"/>
    <property type="match status" value="1"/>
</dbReference>
<evidence type="ECO:0000256" key="5">
    <source>
        <dbReference type="ARBA" id="ARBA00023002"/>
    </source>
</evidence>
<evidence type="ECO:0000313" key="9">
    <source>
        <dbReference type="Proteomes" id="UP001196509"/>
    </source>
</evidence>
<dbReference type="InterPro" id="IPR013786">
    <property type="entry name" value="AcylCoA_DH/ox_N"/>
</dbReference>
<gene>
    <name evidence="8" type="ORF">K1W69_26085</name>
</gene>
<dbReference type="Gene3D" id="2.40.110.10">
    <property type="entry name" value="Butyryl-CoA Dehydrogenase, subunit A, domain 2"/>
    <property type="match status" value="1"/>
</dbReference>
<dbReference type="RefSeq" id="WP_220231425.1">
    <property type="nucleotide sequence ID" value="NZ_JAICBX010000008.1"/>
</dbReference>
<evidence type="ECO:0000256" key="1">
    <source>
        <dbReference type="ARBA" id="ARBA00001974"/>
    </source>
</evidence>
<proteinExistence type="inferred from homology"/>
<evidence type="ECO:0000256" key="3">
    <source>
        <dbReference type="ARBA" id="ARBA00022630"/>
    </source>
</evidence>
<dbReference type="PANTHER" id="PTHR43884:SF20">
    <property type="entry name" value="ACYL-COA DEHYDROGENASE FADE28"/>
    <property type="match status" value="1"/>
</dbReference>
<dbReference type="GO" id="GO:0003995">
    <property type="term" value="F:acyl-CoA dehydrogenase activity"/>
    <property type="evidence" value="ECO:0007669"/>
    <property type="project" value="TreeGrafter"/>
</dbReference>
<dbReference type="AlphaFoldDB" id="A0AAE3D4B9"/>
<keyword evidence="9" id="KW-1185">Reference proteome</keyword>
<name>A0AAE3D4B9_9HYPH</name>
<feature type="domain" description="Acyl-CoA dehydrogenase/oxidase N-terminal" evidence="7">
    <location>
        <begin position="15"/>
        <end position="87"/>
    </location>
</feature>
<accession>A0AAE3D4B9</accession>